<name>A0A541BSJ7_9NOCA</name>
<feature type="domain" description="HTH tetR-type" evidence="3">
    <location>
        <begin position="1"/>
        <end position="60"/>
    </location>
</feature>
<evidence type="ECO:0000259" key="3">
    <source>
        <dbReference type="PROSITE" id="PS50977"/>
    </source>
</evidence>
<organism evidence="4 5">
    <name type="scientific">Rhodococcus spelaei</name>
    <dbReference type="NCBI Taxonomy" id="2546320"/>
    <lineage>
        <taxon>Bacteria</taxon>
        <taxon>Bacillati</taxon>
        <taxon>Actinomycetota</taxon>
        <taxon>Actinomycetes</taxon>
        <taxon>Mycobacteriales</taxon>
        <taxon>Nocardiaceae</taxon>
        <taxon>Rhodococcus</taxon>
    </lineage>
</organism>
<dbReference type="Gene3D" id="1.10.357.10">
    <property type="entry name" value="Tetracycline Repressor, domain 2"/>
    <property type="match status" value="1"/>
</dbReference>
<accession>A0A541BSJ7</accession>
<dbReference type="Pfam" id="PF00440">
    <property type="entry name" value="TetR_N"/>
    <property type="match status" value="1"/>
</dbReference>
<comment type="caution">
    <text evidence="4">The sequence shown here is derived from an EMBL/GenBank/DDBJ whole genome shotgun (WGS) entry which is preliminary data.</text>
</comment>
<dbReference type="InterPro" id="IPR050109">
    <property type="entry name" value="HTH-type_TetR-like_transc_reg"/>
</dbReference>
<dbReference type="EMBL" id="VIGH01000001">
    <property type="protein sequence ID" value="TQF75255.1"/>
    <property type="molecule type" value="Genomic_DNA"/>
</dbReference>
<dbReference type="PROSITE" id="PS50977">
    <property type="entry name" value="HTH_TETR_2"/>
    <property type="match status" value="1"/>
</dbReference>
<keyword evidence="5" id="KW-1185">Reference proteome</keyword>
<keyword evidence="1 2" id="KW-0238">DNA-binding</keyword>
<feature type="DNA-binding region" description="H-T-H motif" evidence="2">
    <location>
        <begin position="23"/>
        <end position="42"/>
    </location>
</feature>
<dbReference type="GO" id="GO:0003700">
    <property type="term" value="F:DNA-binding transcription factor activity"/>
    <property type="evidence" value="ECO:0007669"/>
    <property type="project" value="TreeGrafter"/>
</dbReference>
<dbReference type="OrthoDB" id="3218408at2"/>
<evidence type="ECO:0000256" key="2">
    <source>
        <dbReference type="PROSITE-ProRule" id="PRU00335"/>
    </source>
</evidence>
<reference evidence="4 5" key="1">
    <citation type="submission" date="2019-06" db="EMBL/GenBank/DDBJ databases">
        <title>Rhodococcus spaelei sp. nov., isolated from a cave.</title>
        <authorList>
            <person name="Lee S.D."/>
        </authorList>
    </citation>
    <scope>NUCLEOTIDE SEQUENCE [LARGE SCALE GENOMIC DNA]</scope>
    <source>
        <strain evidence="4 5">C9-5</strain>
    </source>
</reference>
<dbReference type="PANTHER" id="PTHR30055:SF239">
    <property type="entry name" value="TRANSCRIPTIONAL REGULATORY PROTEIN"/>
    <property type="match status" value="1"/>
</dbReference>
<dbReference type="PANTHER" id="PTHR30055">
    <property type="entry name" value="HTH-TYPE TRANSCRIPTIONAL REGULATOR RUTR"/>
    <property type="match status" value="1"/>
</dbReference>
<dbReference type="AlphaFoldDB" id="A0A541BSJ7"/>
<gene>
    <name evidence="4" type="ORF">FK531_02395</name>
</gene>
<protein>
    <submittedName>
        <fullName evidence="4">TetR/AcrR family transcriptional regulator</fullName>
    </submittedName>
</protein>
<sequence length="176" mass="19652">MSVDQWTQAALDLLVSEGVSAVKISRLCDQLQVTKGSFYWHFADLAELMTAVAERWCGQQNDAARGLDLVESIPAQQRLEQMSAILIEHRSWSVERAIRDWARTEPRVAEAVRALDRRIMQLVQDALTDVGFDAEQARLRAGTLVYAGIGFVHGRDSLPTPTPEEMHAIIALLTQP</sequence>
<evidence type="ECO:0000313" key="5">
    <source>
        <dbReference type="Proteomes" id="UP000316256"/>
    </source>
</evidence>
<dbReference type="Proteomes" id="UP000316256">
    <property type="component" value="Unassembled WGS sequence"/>
</dbReference>
<dbReference type="InterPro" id="IPR001647">
    <property type="entry name" value="HTH_TetR"/>
</dbReference>
<evidence type="ECO:0000313" key="4">
    <source>
        <dbReference type="EMBL" id="TQF75255.1"/>
    </source>
</evidence>
<proteinExistence type="predicted"/>
<dbReference type="SUPFAM" id="SSF46689">
    <property type="entry name" value="Homeodomain-like"/>
    <property type="match status" value="1"/>
</dbReference>
<evidence type="ECO:0000256" key="1">
    <source>
        <dbReference type="ARBA" id="ARBA00023125"/>
    </source>
</evidence>
<dbReference type="InterPro" id="IPR009057">
    <property type="entry name" value="Homeodomain-like_sf"/>
</dbReference>
<dbReference type="GO" id="GO:0000976">
    <property type="term" value="F:transcription cis-regulatory region binding"/>
    <property type="evidence" value="ECO:0007669"/>
    <property type="project" value="TreeGrafter"/>
</dbReference>